<dbReference type="CDD" id="cd00303">
    <property type="entry name" value="retropepsin_like"/>
    <property type="match status" value="1"/>
</dbReference>
<dbReference type="InterPro" id="IPR021109">
    <property type="entry name" value="Peptidase_aspartic_dom_sf"/>
</dbReference>
<feature type="region of interest" description="Disordered" evidence="2">
    <location>
        <begin position="396"/>
        <end position="420"/>
    </location>
</feature>
<proteinExistence type="predicted"/>
<feature type="compositionally biased region" description="Basic and acidic residues" evidence="2">
    <location>
        <begin position="405"/>
        <end position="418"/>
    </location>
</feature>
<gene>
    <name evidence="3" type="ORF">MFLAVUS_011518</name>
</gene>
<dbReference type="InterPro" id="IPR001969">
    <property type="entry name" value="Aspartic_peptidase_AS"/>
</dbReference>
<accession>A0ABP9ZFQ6</accession>
<dbReference type="Gene3D" id="2.40.70.10">
    <property type="entry name" value="Acid Proteases"/>
    <property type="match status" value="1"/>
</dbReference>
<evidence type="ECO:0000256" key="2">
    <source>
        <dbReference type="SAM" id="MobiDB-lite"/>
    </source>
</evidence>
<keyword evidence="1" id="KW-0378">Hydrolase</keyword>
<dbReference type="Proteomes" id="UP001473302">
    <property type="component" value="Unassembled WGS sequence"/>
</dbReference>
<dbReference type="SUPFAM" id="SSF50630">
    <property type="entry name" value="Acid proteases"/>
    <property type="match status" value="1"/>
</dbReference>
<reference evidence="3 4" key="1">
    <citation type="submission" date="2024-04" db="EMBL/GenBank/DDBJ databases">
        <title>genome sequences of Mucor flavus KT1a and Helicostylum pulchrum KT1b strains isolated from the surface of a dry-aged beef.</title>
        <authorList>
            <person name="Toyotome T."/>
            <person name="Hosono M."/>
            <person name="Torimaru M."/>
            <person name="Fukuda K."/>
            <person name="Mikami N."/>
        </authorList>
    </citation>
    <scope>NUCLEOTIDE SEQUENCE [LARGE SCALE GENOMIC DNA]</scope>
    <source>
        <strain evidence="3 4">KT1a</strain>
    </source>
</reference>
<name>A0ABP9ZFQ6_9FUNG</name>
<protein>
    <submittedName>
        <fullName evidence="3">Uncharacterized protein</fullName>
    </submittedName>
</protein>
<keyword evidence="1" id="KW-0645">Protease</keyword>
<sequence length="669" mass="75263">MILGYVTPKTISIFATYMNPSSVLDVTTSDASKVVASVADSLTNLGLNSNSSNNVIHAMDVPSTTMEDIEMVDHISVKERFNNDHTMHSDTLVDENKTALETLNDQYEKIVVIITDLNRQKIKLFSEGVFDSNDVRFATIDSQTKLVNDHREFIKGQIDALVAITSSKQPGNNSAYVVSNKPQIATKDVPVFNVDPSASVWDIGTNKKNAKELSLTIFLLKFERLFVDNSLNIHESWHYYLEIAFEGSPKYHSWFSLNMQNSKNITWPNAKKMLQRRFDLASQTSVHTLAKRLISFSLEENESFTLCLDRFRLLILAAEINHTNNVMLFYIFINCFSSKVQEKINDILTANFRRLNPDDLDNVKYHHAPTDWAVFERTLSGHMAAIEEVLSTARSHKTIHKKRKSNADDEKTSPDDQGKITPFVASGPFSSAASKHAEFNALKAQGICFYCKLTSYKDDPNHTYTCEAKKANYLKKGYSMPVPPQVRESNNHNIKKYNNNKIDHSVNLNSLSNDRIVTDYSVSSGCYDEKLSPNYDSDAESSDNEYDSFFNKYIQPYSNSSFNNNKNYNADNESVFAIRNNIVGDNDNPCNVDCSPLSPATPIILNNILSYGIIDTGASVSLISKKYAQKHNIKFHSVPGSLIMADGSNVPRLQTVHPISVEYEELSLS</sequence>
<keyword evidence="1" id="KW-0064">Aspartyl protease</keyword>
<dbReference type="PROSITE" id="PS00141">
    <property type="entry name" value="ASP_PROTEASE"/>
    <property type="match status" value="1"/>
</dbReference>
<organism evidence="3 4">
    <name type="scientific">Mucor flavus</name>
    <dbReference type="NCBI Taxonomy" id="439312"/>
    <lineage>
        <taxon>Eukaryota</taxon>
        <taxon>Fungi</taxon>
        <taxon>Fungi incertae sedis</taxon>
        <taxon>Mucoromycota</taxon>
        <taxon>Mucoromycotina</taxon>
        <taxon>Mucoromycetes</taxon>
        <taxon>Mucorales</taxon>
        <taxon>Mucorineae</taxon>
        <taxon>Mucoraceae</taxon>
        <taxon>Mucor</taxon>
    </lineage>
</organism>
<evidence type="ECO:0000256" key="1">
    <source>
        <dbReference type="ARBA" id="ARBA00022750"/>
    </source>
</evidence>
<evidence type="ECO:0000313" key="4">
    <source>
        <dbReference type="Proteomes" id="UP001473302"/>
    </source>
</evidence>
<keyword evidence="4" id="KW-1185">Reference proteome</keyword>
<dbReference type="EMBL" id="BAABUK010000065">
    <property type="protein sequence ID" value="GAA5817939.1"/>
    <property type="molecule type" value="Genomic_DNA"/>
</dbReference>
<evidence type="ECO:0000313" key="3">
    <source>
        <dbReference type="EMBL" id="GAA5817939.1"/>
    </source>
</evidence>
<comment type="caution">
    <text evidence="3">The sequence shown here is derived from an EMBL/GenBank/DDBJ whole genome shotgun (WGS) entry which is preliminary data.</text>
</comment>